<dbReference type="EMBL" id="CAMXCT020000335">
    <property type="protein sequence ID" value="CAL1130677.1"/>
    <property type="molecule type" value="Genomic_DNA"/>
</dbReference>
<protein>
    <submittedName>
        <fullName evidence="4">Leucine-rich repeat protein soc-2 (Suppressor of Clr protein 2) (Suppressor of activated let-60 Ras protein 8)</fullName>
    </submittedName>
</protein>
<dbReference type="Gene3D" id="3.80.10.10">
    <property type="entry name" value="Ribonuclease Inhibitor"/>
    <property type="match status" value="1"/>
</dbReference>
<dbReference type="Pfam" id="PF13855">
    <property type="entry name" value="LRR_8"/>
    <property type="match status" value="1"/>
</dbReference>
<dbReference type="AlphaFoldDB" id="A0A9P1FKG7"/>
<dbReference type="InterPro" id="IPR001611">
    <property type="entry name" value="Leu-rich_rpt"/>
</dbReference>
<keyword evidence="1" id="KW-0433">Leucine-rich repeat</keyword>
<gene>
    <name evidence="3" type="ORF">C1SCF055_LOCUS5454</name>
</gene>
<evidence type="ECO:0000313" key="5">
    <source>
        <dbReference type="Proteomes" id="UP001152797"/>
    </source>
</evidence>
<proteinExistence type="predicted"/>
<name>A0A9P1FKG7_9DINO</name>
<evidence type="ECO:0000256" key="2">
    <source>
        <dbReference type="ARBA" id="ARBA00022737"/>
    </source>
</evidence>
<dbReference type="Proteomes" id="UP001152797">
    <property type="component" value="Unassembled WGS sequence"/>
</dbReference>
<dbReference type="EMBL" id="CAMXCT030000335">
    <property type="protein sequence ID" value="CAL4764614.1"/>
    <property type="molecule type" value="Genomic_DNA"/>
</dbReference>
<dbReference type="InterPro" id="IPR003591">
    <property type="entry name" value="Leu-rich_rpt_typical-subtyp"/>
</dbReference>
<dbReference type="PRINTS" id="PR00019">
    <property type="entry name" value="LEURICHRPT"/>
</dbReference>
<dbReference type="OrthoDB" id="1668230at2759"/>
<keyword evidence="5" id="KW-1185">Reference proteome</keyword>
<dbReference type="SUPFAM" id="SSF52058">
    <property type="entry name" value="L domain-like"/>
    <property type="match status" value="1"/>
</dbReference>
<keyword evidence="2" id="KW-0677">Repeat</keyword>
<organism evidence="3">
    <name type="scientific">Cladocopium goreaui</name>
    <dbReference type="NCBI Taxonomy" id="2562237"/>
    <lineage>
        <taxon>Eukaryota</taxon>
        <taxon>Sar</taxon>
        <taxon>Alveolata</taxon>
        <taxon>Dinophyceae</taxon>
        <taxon>Suessiales</taxon>
        <taxon>Symbiodiniaceae</taxon>
        <taxon>Cladocopium</taxon>
    </lineage>
</organism>
<reference evidence="3" key="1">
    <citation type="submission" date="2022-10" db="EMBL/GenBank/DDBJ databases">
        <authorList>
            <person name="Chen Y."/>
            <person name="Dougan E. K."/>
            <person name="Chan C."/>
            <person name="Rhodes N."/>
            <person name="Thang M."/>
        </authorList>
    </citation>
    <scope>NUCLEOTIDE SEQUENCE</scope>
</reference>
<dbReference type="SMART" id="SM00364">
    <property type="entry name" value="LRR_BAC"/>
    <property type="match status" value="5"/>
</dbReference>
<dbReference type="PANTHER" id="PTHR45752">
    <property type="entry name" value="LEUCINE-RICH REPEAT-CONTAINING"/>
    <property type="match status" value="1"/>
</dbReference>
<evidence type="ECO:0000256" key="1">
    <source>
        <dbReference type="ARBA" id="ARBA00022614"/>
    </source>
</evidence>
<reference evidence="4 5" key="2">
    <citation type="submission" date="2024-05" db="EMBL/GenBank/DDBJ databases">
        <authorList>
            <person name="Chen Y."/>
            <person name="Shah S."/>
            <person name="Dougan E. K."/>
            <person name="Thang M."/>
            <person name="Chan C."/>
        </authorList>
    </citation>
    <scope>NUCLEOTIDE SEQUENCE [LARGE SCALE GENOMIC DNA]</scope>
</reference>
<dbReference type="SMART" id="SM00369">
    <property type="entry name" value="LRR_TYP"/>
    <property type="match status" value="4"/>
</dbReference>
<comment type="caution">
    <text evidence="3">The sequence shown here is derived from an EMBL/GenBank/DDBJ whole genome shotgun (WGS) entry which is preliminary data.</text>
</comment>
<dbReference type="InterPro" id="IPR050715">
    <property type="entry name" value="LRR-SigEffector_domain"/>
</dbReference>
<evidence type="ECO:0000313" key="4">
    <source>
        <dbReference type="EMBL" id="CAL4764614.1"/>
    </source>
</evidence>
<accession>A0A9P1FKG7</accession>
<evidence type="ECO:0000313" key="3">
    <source>
        <dbReference type="EMBL" id="CAI3977302.1"/>
    </source>
</evidence>
<dbReference type="PANTHER" id="PTHR45752:SF196">
    <property type="entry name" value="GH17740P"/>
    <property type="match status" value="1"/>
</dbReference>
<dbReference type="InterPro" id="IPR032675">
    <property type="entry name" value="LRR_dom_sf"/>
</dbReference>
<sequence>MNGLQHFLCGNFLGRFDDHHASPPASDEGESESEKELYMPRDYEAPVGRASKGRSVMGRAARDWNQYRKPIVVETRVGKEVLRSQFVGIRVTRRELQQGMAKKLATVDVHTIEIIQCKLKEEPPLSEMLGVVVLKLSRNELTCLSRPPKSQHLKPLRLETLACDRNKLQQVEPGALSGPLVASLQVLDLSRNQLSFLPGDFVSGAQQLRYLDLSHNQLFGLPDSILKCTRLLILNVDNNDIEQLPTAFGRLTSLRKLTASYNALTQLPESIGDCQLLEKIRVVNNHITVMPHSLLKLWKRKGGVLEELLVDGNPLIQPSVLARHRVAAFHGEAASSAAMIFCDIFF</sequence>
<dbReference type="PROSITE" id="PS51450">
    <property type="entry name" value="LRR"/>
    <property type="match status" value="2"/>
</dbReference>
<dbReference type="EMBL" id="CAMXCT010000335">
    <property type="protein sequence ID" value="CAI3977302.1"/>
    <property type="molecule type" value="Genomic_DNA"/>
</dbReference>